<sequence length="210" mass="23714">MRVRKVAKLTFTALSDPRNKRNPGRRDGFQYNCASFLCPVEVDGFVWQSRDTADAVAEWPIAVDEHDDHVPVADSKVDPDGRREVSIWEMARYVDTGAKRKGPAKDFEVVRGPARVIALDDDVLSVASGSLATEDWELEGSEFDGSEFELLEDEEDDSEDARTSQDDTSRLFQEEDDFLLARQLQEEEDARFAAEHMRVYDARVAQTAHG</sequence>
<dbReference type="Proteomes" id="UP000815677">
    <property type="component" value="Unassembled WGS sequence"/>
</dbReference>
<keyword evidence="2" id="KW-1185">Reference proteome</keyword>
<evidence type="ECO:0000313" key="2">
    <source>
        <dbReference type="Proteomes" id="UP000815677"/>
    </source>
</evidence>
<proteinExistence type="predicted"/>
<protein>
    <submittedName>
        <fullName evidence="1">Uncharacterized protein</fullName>
    </submittedName>
</protein>
<evidence type="ECO:0000313" key="1">
    <source>
        <dbReference type="EMBL" id="GAT49286.1"/>
    </source>
</evidence>
<name>A0ABQ0LHE1_MYCCL</name>
<reference evidence="1" key="1">
    <citation type="submission" date="2014-09" db="EMBL/GenBank/DDBJ databases">
        <title>Genome sequence of the luminous mushroom Mycena chlorophos for searching fungal bioluminescence genes.</title>
        <authorList>
            <person name="Tanaka Y."/>
            <person name="Kasuga D."/>
            <person name="Oba Y."/>
            <person name="Hase S."/>
            <person name="Sato K."/>
            <person name="Oba Y."/>
            <person name="Sakakibara Y."/>
        </authorList>
    </citation>
    <scope>NUCLEOTIDE SEQUENCE</scope>
</reference>
<gene>
    <name evidence="1" type="ORF">MCHLO_06610</name>
</gene>
<accession>A0ABQ0LHE1</accession>
<organism evidence="1 2">
    <name type="scientific">Mycena chlorophos</name>
    <name type="common">Agaric fungus</name>
    <name type="synonym">Agaricus chlorophos</name>
    <dbReference type="NCBI Taxonomy" id="658473"/>
    <lineage>
        <taxon>Eukaryota</taxon>
        <taxon>Fungi</taxon>
        <taxon>Dikarya</taxon>
        <taxon>Basidiomycota</taxon>
        <taxon>Agaricomycotina</taxon>
        <taxon>Agaricomycetes</taxon>
        <taxon>Agaricomycetidae</taxon>
        <taxon>Agaricales</taxon>
        <taxon>Marasmiineae</taxon>
        <taxon>Mycenaceae</taxon>
        <taxon>Mycena</taxon>
    </lineage>
</organism>
<dbReference type="EMBL" id="DF845436">
    <property type="protein sequence ID" value="GAT49286.1"/>
    <property type="molecule type" value="Genomic_DNA"/>
</dbReference>